<keyword evidence="2" id="KW-1185">Reference proteome</keyword>
<proteinExistence type="predicted"/>
<dbReference type="KEGG" id="sphk:SKP52_14945"/>
<name>A0A0A7PIA8_9SPHN</name>
<dbReference type="HOGENOM" id="CLU_921102_0_0_5"/>
<dbReference type="EMBL" id="CP009122">
    <property type="protein sequence ID" value="AJA09871.1"/>
    <property type="molecule type" value="Genomic_DNA"/>
</dbReference>
<evidence type="ECO:0000313" key="1">
    <source>
        <dbReference type="EMBL" id="AJA09871.1"/>
    </source>
</evidence>
<sequence>MRRFSPLPLICHACYGRAMNRVVNKLKRLWKESAHRAAARAVLDTPPVVPADDGLVLFSMIGTRVLLPYLVAVKSLHARLRRGRIVILDDGTLTADDRDILAQQLGNPRILSLADVDTGPCPRGGTWERLLTILDMRANDYVIQLDSDTVALGAVPEIAAAIAQNRSFTLRGDPDSRLLSFAEMAEKTDDAAFLFNPDAHVQGAIESGLDRVALPMLASPLYVRGCSGFAGFARGGDGRALAEAFSIEAERLLGTERWSRWGSEQVTSNMVIANEPDALLLPYDHYLNFWDEGVPSDARFVHFIGSYRFSGSAYLDATRAAIAGLGRT</sequence>
<organism evidence="1 2">
    <name type="scientific">Sphingopyxis fribergensis</name>
    <dbReference type="NCBI Taxonomy" id="1515612"/>
    <lineage>
        <taxon>Bacteria</taxon>
        <taxon>Pseudomonadati</taxon>
        <taxon>Pseudomonadota</taxon>
        <taxon>Alphaproteobacteria</taxon>
        <taxon>Sphingomonadales</taxon>
        <taxon>Sphingomonadaceae</taxon>
        <taxon>Sphingopyxis</taxon>
    </lineage>
</organism>
<dbReference type="InterPro" id="IPR029044">
    <property type="entry name" value="Nucleotide-diphossugar_trans"/>
</dbReference>
<dbReference type="AlphaFoldDB" id="A0A0A7PIA8"/>
<dbReference type="Proteomes" id="UP000030907">
    <property type="component" value="Chromosome"/>
</dbReference>
<protein>
    <submittedName>
        <fullName evidence="1">Uncharacterized protein</fullName>
    </submittedName>
</protein>
<reference evidence="1 2" key="1">
    <citation type="journal article" date="2015" name="Int. J. Syst. Evol. Microbiol.">
        <title>Description of Sphingopyxis fribergensis sp. nov. - a soil bacterium with the ability to degrade styrene and phenylacetic acid.</title>
        <authorList>
            <person name="Oelschlagel M."/>
            <person name="Ruckert C."/>
            <person name="Kalinowski J."/>
            <person name="Schmidt G."/>
            <person name="Schlomann M."/>
            <person name="Tischler D."/>
        </authorList>
    </citation>
    <scope>NUCLEOTIDE SEQUENCE [LARGE SCALE GENOMIC DNA]</scope>
    <source>
        <strain evidence="1 2">Kp5.2</strain>
    </source>
</reference>
<gene>
    <name evidence="1" type="ORF">SKP52_14945</name>
</gene>
<evidence type="ECO:0000313" key="2">
    <source>
        <dbReference type="Proteomes" id="UP000030907"/>
    </source>
</evidence>
<accession>A0A0A7PIA8</accession>
<dbReference type="SUPFAM" id="SSF53448">
    <property type="entry name" value="Nucleotide-diphospho-sugar transferases"/>
    <property type="match status" value="1"/>
</dbReference>